<dbReference type="Gene3D" id="3.40.50.2000">
    <property type="entry name" value="Glycogen Phosphorylase B"/>
    <property type="match status" value="1"/>
</dbReference>
<dbReference type="SUPFAM" id="SSF53756">
    <property type="entry name" value="UDP-Glycosyltransferase/glycogen phosphorylase"/>
    <property type="match status" value="1"/>
</dbReference>
<dbReference type="Proteomes" id="UP000005324">
    <property type="component" value="Unassembled WGS sequence"/>
</dbReference>
<proteinExistence type="predicted"/>
<dbReference type="GO" id="GO:0016757">
    <property type="term" value="F:glycosyltransferase activity"/>
    <property type="evidence" value="ECO:0007669"/>
    <property type="project" value="UniProtKB-KW"/>
</dbReference>
<name>D5RNQ8_9PROT</name>
<evidence type="ECO:0000256" key="1">
    <source>
        <dbReference type="ARBA" id="ARBA00022679"/>
    </source>
</evidence>
<comment type="caution">
    <text evidence="4">The sequence shown here is derived from an EMBL/GenBank/DDBJ whole genome shotgun (WGS) entry which is preliminary data.</text>
</comment>
<sequence length="484" mass="52796">FAHDPFAEPLQPSPEPPAAMPAAPQPEPVPAAPAMDAAPAVAEATHLFLDVSDLLVYFDGARTPTGIQRVQMGIVRRAMAEPGPQGLRLHLADYDRRALCWREVPPDAFEALCAQAGTGADPADPVWTAARDGLRARIAGGPPVAFPAGAILANLGNSWGLSEYFRALREMQRRHGLRYIPFLHDCVPLIVPEHCRQSMVRDYARWFAAMALHADGVICNSENTLRDVRREMAALLPGLVLDGHVVRLDADPRALMAPGTGPQAPRALRPGESYALFVATLESRKNHLLVFSAWLQLLRQHGPARVPRLVCVGKPGWHAEAAMTLLQNAPELQRHVLLLPQVSDQELDALYQGCAFTVYNSHYEGWGLPITEALAHGKVVVTPRHSALTEAGGEAALYFTPQNLPELVALLERVAFDTGFRQAQEAVVRERGRPRSWSAVKDDVLAAVAALARQAPRPPLQEAQLVLGQRYATRRSMAARPELA</sequence>
<evidence type="ECO:0000259" key="3">
    <source>
        <dbReference type="Pfam" id="PF00534"/>
    </source>
</evidence>
<dbReference type="PANTHER" id="PTHR46401:SF2">
    <property type="entry name" value="GLYCOSYLTRANSFERASE WBBK-RELATED"/>
    <property type="match status" value="1"/>
</dbReference>
<keyword evidence="4" id="KW-0328">Glycosyltransferase</keyword>
<dbReference type="EC" id="2.4.-.-" evidence="4"/>
<evidence type="ECO:0000256" key="2">
    <source>
        <dbReference type="SAM" id="MobiDB-lite"/>
    </source>
</evidence>
<dbReference type="EMBL" id="ADVL01000529">
    <property type="protein sequence ID" value="EFH11061.1"/>
    <property type="molecule type" value="Genomic_DNA"/>
</dbReference>
<evidence type="ECO:0000313" key="5">
    <source>
        <dbReference type="Proteomes" id="UP000005324"/>
    </source>
</evidence>
<organism evidence="4 5">
    <name type="scientific">Pseudoroseomonas cervicalis ATCC 49957</name>
    <dbReference type="NCBI Taxonomy" id="525371"/>
    <lineage>
        <taxon>Bacteria</taxon>
        <taxon>Pseudomonadati</taxon>
        <taxon>Pseudomonadota</taxon>
        <taxon>Alphaproteobacteria</taxon>
        <taxon>Acetobacterales</taxon>
        <taxon>Roseomonadaceae</taxon>
        <taxon>Roseomonas</taxon>
    </lineage>
</organism>
<dbReference type="PANTHER" id="PTHR46401">
    <property type="entry name" value="GLYCOSYLTRANSFERASE WBBK-RELATED"/>
    <property type="match status" value="1"/>
</dbReference>
<dbReference type="Pfam" id="PF00534">
    <property type="entry name" value="Glycos_transf_1"/>
    <property type="match status" value="1"/>
</dbReference>
<feature type="non-terminal residue" evidence="4">
    <location>
        <position position="484"/>
    </location>
</feature>
<feature type="region of interest" description="Disordered" evidence="2">
    <location>
        <begin position="1"/>
        <end position="35"/>
    </location>
</feature>
<protein>
    <submittedName>
        <fullName evidence="4">Glycosyltransferase, group 1 family protein</fullName>
        <ecNumber evidence="4">2.4.-.-</ecNumber>
    </submittedName>
</protein>
<accession>D5RNQ8</accession>
<dbReference type="AlphaFoldDB" id="D5RNQ8"/>
<gene>
    <name evidence="4" type="ORF">HMPREF0731_2719</name>
</gene>
<dbReference type="InterPro" id="IPR001296">
    <property type="entry name" value="Glyco_trans_1"/>
</dbReference>
<dbReference type="CDD" id="cd03809">
    <property type="entry name" value="GT4_MtfB-like"/>
    <property type="match status" value="1"/>
</dbReference>
<feature type="non-terminal residue" evidence="4">
    <location>
        <position position="1"/>
    </location>
</feature>
<evidence type="ECO:0000313" key="4">
    <source>
        <dbReference type="EMBL" id="EFH11061.1"/>
    </source>
</evidence>
<feature type="compositionally biased region" description="Pro residues" evidence="2">
    <location>
        <begin position="11"/>
        <end position="31"/>
    </location>
</feature>
<keyword evidence="1 4" id="KW-0808">Transferase</keyword>
<keyword evidence="5" id="KW-1185">Reference proteome</keyword>
<reference evidence="4 5" key="1">
    <citation type="submission" date="2010-04" db="EMBL/GenBank/DDBJ databases">
        <authorList>
            <person name="Qin X."/>
            <person name="Bachman B."/>
            <person name="Battles P."/>
            <person name="Bell A."/>
            <person name="Bess C."/>
            <person name="Bickham C."/>
            <person name="Chaboub L."/>
            <person name="Chen D."/>
            <person name="Coyle M."/>
            <person name="Deiros D.R."/>
            <person name="Dinh H."/>
            <person name="Forbes L."/>
            <person name="Fowler G."/>
            <person name="Francisco L."/>
            <person name="Fu Q."/>
            <person name="Gubbala S."/>
            <person name="Hale W."/>
            <person name="Han Y."/>
            <person name="Hemphill L."/>
            <person name="Highlander S.K."/>
            <person name="Hirani K."/>
            <person name="Hogues M."/>
            <person name="Jackson L."/>
            <person name="Jakkamsetti A."/>
            <person name="Javaid M."/>
            <person name="Jiang H."/>
            <person name="Korchina V."/>
            <person name="Kovar C."/>
            <person name="Lara F."/>
            <person name="Lee S."/>
            <person name="Mata R."/>
            <person name="Mathew T."/>
            <person name="Moen C."/>
            <person name="Morales K."/>
            <person name="Munidasa M."/>
            <person name="Nazareth L."/>
            <person name="Ngo R."/>
            <person name="Nguyen L."/>
            <person name="Okwuonu G."/>
            <person name="Ongeri F."/>
            <person name="Patil S."/>
            <person name="Petrosino J."/>
            <person name="Pham C."/>
            <person name="Pham P."/>
            <person name="Pu L.-L."/>
            <person name="Puazo M."/>
            <person name="Raj R."/>
            <person name="Reid J."/>
            <person name="Rouhana J."/>
            <person name="Saada N."/>
            <person name="Shang Y."/>
            <person name="Simmons D."/>
            <person name="Thornton R."/>
            <person name="Warren J."/>
            <person name="Weissenberger G."/>
            <person name="Zhang J."/>
            <person name="Zhang L."/>
            <person name="Zhou C."/>
            <person name="Zhu D."/>
            <person name="Muzny D."/>
            <person name="Worley K."/>
            <person name="Gibbs R."/>
        </authorList>
    </citation>
    <scope>NUCLEOTIDE SEQUENCE [LARGE SCALE GENOMIC DNA]</scope>
    <source>
        <strain evidence="4 5">ATCC 49957</strain>
    </source>
</reference>
<feature type="domain" description="Glycosyl transferase family 1" evidence="3">
    <location>
        <begin position="269"/>
        <end position="414"/>
    </location>
</feature>